<comment type="caution">
    <text evidence="14">The sequence shown here is derived from an EMBL/GenBank/DDBJ whole genome shotgun (WGS) entry which is preliminary data.</text>
</comment>
<dbReference type="InterPro" id="IPR001128">
    <property type="entry name" value="Cyt_P450"/>
</dbReference>
<organism evidence="14 15">
    <name type="scientific">Pleurodeles waltl</name>
    <name type="common">Iberian ribbed newt</name>
    <dbReference type="NCBI Taxonomy" id="8319"/>
    <lineage>
        <taxon>Eukaryota</taxon>
        <taxon>Metazoa</taxon>
        <taxon>Chordata</taxon>
        <taxon>Craniata</taxon>
        <taxon>Vertebrata</taxon>
        <taxon>Euteleostomi</taxon>
        <taxon>Amphibia</taxon>
        <taxon>Batrachia</taxon>
        <taxon>Caudata</taxon>
        <taxon>Salamandroidea</taxon>
        <taxon>Salamandridae</taxon>
        <taxon>Pleurodelinae</taxon>
        <taxon>Pleurodeles</taxon>
    </lineage>
</organism>
<comment type="similarity">
    <text evidence="2 12">Belongs to the cytochrome P450 family.</text>
</comment>
<dbReference type="PANTHER" id="PTHR24289:SF22">
    <property type="entry name" value="CYTOCHROME P450 1A"/>
    <property type="match status" value="1"/>
</dbReference>
<dbReference type="PRINTS" id="PR01683">
    <property type="entry name" value="EP450ICYP1A"/>
</dbReference>
<dbReference type="PRINTS" id="PR00385">
    <property type="entry name" value="P450"/>
</dbReference>
<evidence type="ECO:0000256" key="13">
    <source>
        <dbReference type="RuleBase" id="RU368045"/>
    </source>
</evidence>
<dbReference type="PRINTS" id="PR00463">
    <property type="entry name" value="EP450I"/>
</dbReference>
<evidence type="ECO:0000256" key="4">
    <source>
        <dbReference type="ARBA" id="ARBA00022723"/>
    </source>
</evidence>
<keyword evidence="4 11" id="KW-0479">Metal-binding</keyword>
<proteinExistence type="inferred from homology"/>
<dbReference type="InterPro" id="IPR002401">
    <property type="entry name" value="Cyt_P450_E_grp-I"/>
</dbReference>
<evidence type="ECO:0000256" key="9">
    <source>
        <dbReference type="ARBA" id="ARBA00023033"/>
    </source>
</evidence>
<keyword evidence="15" id="KW-1185">Reference proteome</keyword>
<name>A0AAV7W040_PLEWA</name>
<evidence type="ECO:0000313" key="14">
    <source>
        <dbReference type="EMBL" id="KAJ1206848.1"/>
    </source>
</evidence>
<evidence type="ECO:0000256" key="10">
    <source>
        <dbReference type="ARBA" id="ARBA00023136"/>
    </source>
</evidence>
<reference evidence="14" key="1">
    <citation type="journal article" date="2022" name="bioRxiv">
        <title>Sequencing and chromosome-scale assembly of the giantPleurodeles waltlgenome.</title>
        <authorList>
            <person name="Brown T."/>
            <person name="Elewa A."/>
            <person name="Iarovenko S."/>
            <person name="Subramanian E."/>
            <person name="Araus A.J."/>
            <person name="Petzold A."/>
            <person name="Susuki M."/>
            <person name="Suzuki K.-i.T."/>
            <person name="Hayashi T."/>
            <person name="Toyoda A."/>
            <person name="Oliveira C."/>
            <person name="Osipova E."/>
            <person name="Leigh N.D."/>
            <person name="Simon A."/>
            <person name="Yun M.H."/>
        </authorList>
    </citation>
    <scope>NUCLEOTIDE SEQUENCE</scope>
    <source>
        <strain evidence="14">20211129_DDA</strain>
        <tissue evidence="14">Liver</tissue>
    </source>
</reference>
<evidence type="ECO:0000256" key="2">
    <source>
        <dbReference type="ARBA" id="ARBA00010617"/>
    </source>
</evidence>
<dbReference type="InterPro" id="IPR017972">
    <property type="entry name" value="Cyt_P450_CS"/>
</dbReference>
<keyword evidence="7 12" id="KW-0560">Oxidoreductase</keyword>
<evidence type="ECO:0000256" key="12">
    <source>
        <dbReference type="RuleBase" id="RU000461"/>
    </source>
</evidence>
<evidence type="ECO:0000313" key="15">
    <source>
        <dbReference type="Proteomes" id="UP001066276"/>
    </source>
</evidence>
<dbReference type="GO" id="GO:0020037">
    <property type="term" value="F:heme binding"/>
    <property type="evidence" value="ECO:0007669"/>
    <property type="project" value="UniProtKB-UniRule"/>
</dbReference>
<comment type="subcellular location">
    <subcellularLocation>
        <location evidence="13">Endoplasmic reticulum membrane</location>
        <topology evidence="13">Peripheral membrane protein</topology>
    </subcellularLocation>
    <subcellularLocation>
        <location evidence="13">Microsome membrane</location>
        <topology evidence="13">Peripheral membrane protein</topology>
    </subcellularLocation>
</comment>
<dbReference type="EC" id="1.14.14.1" evidence="13"/>
<dbReference type="FunFam" id="1.10.630.10:FF:000238">
    <property type="entry name" value="Cytochrome P450 2A6"/>
    <property type="match status" value="1"/>
</dbReference>
<comment type="cofactor">
    <cofactor evidence="1 11 13">
        <name>heme</name>
        <dbReference type="ChEBI" id="CHEBI:30413"/>
    </cofactor>
</comment>
<keyword evidence="3 11" id="KW-0349">Heme</keyword>
<dbReference type="InterPro" id="IPR036396">
    <property type="entry name" value="Cyt_P450_sf"/>
</dbReference>
<dbReference type="Pfam" id="PF00067">
    <property type="entry name" value="p450"/>
    <property type="match status" value="1"/>
</dbReference>
<keyword evidence="5 13" id="KW-0256">Endoplasmic reticulum</keyword>
<protein>
    <recommendedName>
        <fullName evidence="13">Cytochrome P450 1A</fullName>
        <ecNumber evidence="13">1.14.14.1</ecNumber>
    </recommendedName>
</protein>
<dbReference type="InterPro" id="IPR008066">
    <property type="entry name" value="Cyt_P450_E_grp-I_CYP1"/>
</dbReference>
<dbReference type="AlphaFoldDB" id="A0AAV7W040"/>
<gene>
    <name evidence="14" type="ORF">NDU88_002243</name>
</gene>
<feature type="binding site" description="axial binding residue" evidence="11">
    <location>
        <position position="390"/>
    </location>
    <ligand>
        <name>heme</name>
        <dbReference type="ChEBI" id="CHEBI:30413"/>
    </ligand>
    <ligandPart>
        <name>Fe</name>
        <dbReference type="ChEBI" id="CHEBI:18248"/>
    </ligandPart>
</feature>
<keyword evidence="9 12" id="KW-0503">Monooxygenase</keyword>
<evidence type="ECO:0000256" key="11">
    <source>
        <dbReference type="PIRSR" id="PIRSR602401-1"/>
    </source>
</evidence>
<dbReference type="Gene3D" id="1.10.630.10">
    <property type="entry name" value="Cytochrome P450"/>
    <property type="match status" value="1"/>
</dbReference>
<evidence type="ECO:0000256" key="5">
    <source>
        <dbReference type="ARBA" id="ARBA00022824"/>
    </source>
</evidence>
<dbReference type="Proteomes" id="UP001066276">
    <property type="component" value="Chromosome 1_2"/>
</dbReference>
<keyword evidence="10" id="KW-0472">Membrane</keyword>
<evidence type="ECO:0000256" key="1">
    <source>
        <dbReference type="ARBA" id="ARBA00001971"/>
    </source>
</evidence>
<evidence type="ECO:0000256" key="8">
    <source>
        <dbReference type="ARBA" id="ARBA00023004"/>
    </source>
</evidence>
<dbReference type="GO" id="GO:0005789">
    <property type="term" value="C:endoplasmic reticulum membrane"/>
    <property type="evidence" value="ECO:0007669"/>
    <property type="project" value="UniProtKB-SubCell"/>
</dbReference>
<dbReference type="GO" id="GO:0042446">
    <property type="term" value="P:hormone biosynthetic process"/>
    <property type="evidence" value="ECO:0007669"/>
    <property type="project" value="TreeGrafter"/>
</dbReference>
<dbReference type="EMBL" id="JANPWB010000002">
    <property type="protein sequence ID" value="KAJ1206848.1"/>
    <property type="molecule type" value="Genomic_DNA"/>
</dbReference>
<keyword evidence="8 11" id="KW-0408">Iron</keyword>
<accession>A0AAV7W040</accession>
<dbReference type="SUPFAM" id="SSF48264">
    <property type="entry name" value="Cytochrome P450"/>
    <property type="match status" value="1"/>
</dbReference>
<dbReference type="GO" id="GO:0005506">
    <property type="term" value="F:iron ion binding"/>
    <property type="evidence" value="ECO:0007669"/>
    <property type="project" value="UniProtKB-UniRule"/>
</dbReference>
<keyword evidence="6 13" id="KW-0492">Microsome</keyword>
<evidence type="ECO:0000256" key="3">
    <source>
        <dbReference type="ARBA" id="ARBA00022617"/>
    </source>
</evidence>
<comment type="function">
    <text evidence="13">Cytochromes P450 are a group of heme-thiolate monooxygenases. They oxidize a variety of structurally unrelated compounds, including steroids, fatty acids, and xenobiotics.</text>
</comment>
<sequence>MRASYGDVMKLKLGFVPVVVLSGFETVKEALLKKGDTFAGRPKMIIFSFFADGKSMSFSENVGESWKVQKKIAKNSLRSLAKSEAKSSTFSCLLEEHVSDEASELVKRFLELSPKNKSFNPFSSIVSAVGNVVCALCFGKRYDHNDAEFIHLLKINSDLLKAASATYPADYIPGLRYLPLPGAKLARVFYTNLNNFIAKCVKEHYSTFDKDHIRDITDALINLCESKHPDGKVSRLSDEKIIITVNDVFGAGFETIATTLFWCLLYLIKYPDMQTIIQEEIDEKIGNRLPKFDDRKELHYSEAFINEVFRHTSFMAFPIPHCTTEDTVLNGYFIPRKTTILLNFYQINHDETMWKNADLFIPERFLDFKGELDKSKVDKVMIFGMGTRKCIGEDVGRNEVFLILTTILQQLRLEKDHEDTLDMTPLCGFIMKPKPYSLIATQRT</sequence>
<dbReference type="PROSITE" id="PS00086">
    <property type="entry name" value="CYTOCHROME_P450"/>
    <property type="match status" value="1"/>
</dbReference>
<evidence type="ECO:0000256" key="6">
    <source>
        <dbReference type="ARBA" id="ARBA00022848"/>
    </source>
</evidence>
<dbReference type="GO" id="GO:0042448">
    <property type="term" value="P:progesterone metabolic process"/>
    <property type="evidence" value="ECO:0007669"/>
    <property type="project" value="TreeGrafter"/>
</dbReference>
<dbReference type="PANTHER" id="PTHR24289">
    <property type="entry name" value="STEROID 17-ALPHA-HYDROXYLASE/17,20 LYASE"/>
    <property type="match status" value="1"/>
</dbReference>
<evidence type="ECO:0000256" key="7">
    <source>
        <dbReference type="ARBA" id="ARBA00023002"/>
    </source>
</evidence>
<dbReference type="GO" id="GO:0004508">
    <property type="term" value="F:steroid 17-alpha-monooxygenase activity"/>
    <property type="evidence" value="ECO:0007669"/>
    <property type="project" value="TreeGrafter"/>
</dbReference>